<dbReference type="CDD" id="cd00093">
    <property type="entry name" value="HTH_XRE"/>
    <property type="match status" value="1"/>
</dbReference>
<dbReference type="AlphaFoldDB" id="A0A9D2PEW9"/>
<dbReference type="InterPro" id="IPR001387">
    <property type="entry name" value="Cro/C1-type_HTH"/>
</dbReference>
<dbReference type="EMBL" id="DWWD01000016">
    <property type="protein sequence ID" value="HJC49566.1"/>
    <property type="molecule type" value="Genomic_DNA"/>
</dbReference>
<dbReference type="Proteomes" id="UP000823904">
    <property type="component" value="Unassembled WGS sequence"/>
</dbReference>
<reference evidence="3" key="1">
    <citation type="journal article" date="2021" name="PeerJ">
        <title>Extensive microbial diversity within the chicken gut microbiome revealed by metagenomics and culture.</title>
        <authorList>
            <person name="Gilroy R."/>
            <person name="Ravi A."/>
            <person name="Getino M."/>
            <person name="Pursley I."/>
            <person name="Horton D.L."/>
            <person name="Alikhan N.F."/>
            <person name="Baker D."/>
            <person name="Gharbi K."/>
            <person name="Hall N."/>
            <person name="Watson M."/>
            <person name="Adriaenssens E.M."/>
            <person name="Foster-Nyarko E."/>
            <person name="Jarju S."/>
            <person name="Secka A."/>
            <person name="Antonio M."/>
            <person name="Oren A."/>
            <person name="Chaudhuri R.R."/>
            <person name="La Ragione R."/>
            <person name="Hildebrand F."/>
            <person name="Pallen M.J."/>
        </authorList>
    </citation>
    <scope>NUCLEOTIDE SEQUENCE</scope>
    <source>
        <strain evidence="3">ChiSjej3B21-8574</strain>
    </source>
</reference>
<sequence length="121" mass="13822">MEINYKALGERIRKIRKVEGMTQEYLAEKLEISTQHMSNIENASKKPSLALLMDLAELLGVTLDELLADSYPKEKNGDALYTETEMILERCSAKERKIAVEMLEALVSSMIRNRGEDKEEE</sequence>
<dbReference type="PANTHER" id="PTHR46558:SF4">
    <property type="entry name" value="DNA-BIDING PHAGE PROTEIN"/>
    <property type="match status" value="1"/>
</dbReference>
<dbReference type="Gene3D" id="1.10.260.40">
    <property type="entry name" value="lambda repressor-like DNA-binding domains"/>
    <property type="match status" value="1"/>
</dbReference>
<gene>
    <name evidence="3" type="ORF">H9754_03120</name>
</gene>
<dbReference type="SUPFAM" id="SSF47413">
    <property type="entry name" value="lambda repressor-like DNA-binding domains"/>
    <property type="match status" value="1"/>
</dbReference>
<evidence type="ECO:0000313" key="4">
    <source>
        <dbReference type="Proteomes" id="UP000823904"/>
    </source>
</evidence>
<proteinExistence type="predicted"/>
<accession>A0A9D2PEW9</accession>
<dbReference type="PANTHER" id="PTHR46558">
    <property type="entry name" value="TRACRIPTIONAL REGULATORY PROTEIN-RELATED-RELATED"/>
    <property type="match status" value="1"/>
</dbReference>
<evidence type="ECO:0000313" key="3">
    <source>
        <dbReference type="EMBL" id="HJC49566.1"/>
    </source>
</evidence>
<protein>
    <submittedName>
        <fullName evidence="3">Helix-turn-helix domain-containing protein</fullName>
    </submittedName>
</protein>
<dbReference type="SMART" id="SM00530">
    <property type="entry name" value="HTH_XRE"/>
    <property type="match status" value="1"/>
</dbReference>
<dbReference type="GO" id="GO:0003677">
    <property type="term" value="F:DNA binding"/>
    <property type="evidence" value="ECO:0007669"/>
    <property type="project" value="UniProtKB-KW"/>
</dbReference>
<organism evidence="3 4">
    <name type="scientific">Candidatus Anaerostipes avistercoris</name>
    <dbReference type="NCBI Taxonomy" id="2838462"/>
    <lineage>
        <taxon>Bacteria</taxon>
        <taxon>Bacillati</taxon>
        <taxon>Bacillota</taxon>
        <taxon>Clostridia</taxon>
        <taxon>Lachnospirales</taxon>
        <taxon>Lachnospiraceae</taxon>
        <taxon>Anaerostipes</taxon>
    </lineage>
</organism>
<dbReference type="PROSITE" id="PS50943">
    <property type="entry name" value="HTH_CROC1"/>
    <property type="match status" value="1"/>
</dbReference>
<evidence type="ECO:0000256" key="1">
    <source>
        <dbReference type="ARBA" id="ARBA00023125"/>
    </source>
</evidence>
<dbReference type="InterPro" id="IPR010982">
    <property type="entry name" value="Lambda_DNA-bd_dom_sf"/>
</dbReference>
<dbReference type="Pfam" id="PF01381">
    <property type="entry name" value="HTH_3"/>
    <property type="match status" value="1"/>
</dbReference>
<keyword evidence="1" id="KW-0238">DNA-binding</keyword>
<evidence type="ECO:0000259" key="2">
    <source>
        <dbReference type="PROSITE" id="PS50943"/>
    </source>
</evidence>
<reference evidence="3" key="2">
    <citation type="submission" date="2021-04" db="EMBL/GenBank/DDBJ databases">
        <authorList>
            <person name="Gilroy R."/>
        </authorList>
    </citation>
    <scope>NUCLEOTIDE SEQUENCE</scope>
    <source>
        <strain evidence="3">ChiSjej3B21-8574</strain>
    </source>
</reference>
<feature type="domain" description="HTH cro/C1-type" evidence="2">
    <location>
        <begin position="12"/>
        <end position="66"/>
    </location>
</feature>
<comment type="caution">
    <text evidence="3">The sequence shown here is derived from an EMBL/GenBank/DDBJ whole genome shotgun (WGS) entry which is preliminary data.</text>
</comment>
<name>A0A9D2PEW9_9FIRM</name>